<dbReference type="PANTHER" id="PTHR46696">
    <property type="entry name" value="P450, PUTATIVE (EUROFUNG)-RELATED"/>
    <property type="match status" value="1"/>
</dbReference>
<evidence type="ECO:0000256" key="6">
    <source>
        <dbReference type="ARBA" id="ARBA00023004"/>
    </source>
</evidence>
<dbReference type="OrthoDB" id="3218463at2"/>
<comment type="cofactor">
    <cofactor evidence="1">
        <name>heme</name>
        <dbReference type="ChEBI" id="CHEBI:30413"/>
    </cofactor>
</comment>
<dbReference type="InterPro" id="IPR001128">
    <property type="entry name" value="Cyt_P450"/>
</dbReference>
<gene>
    <name evidence="10" type="ORF">DDJ31_37785</name>
    <name evidence="9" type="ORF">ELQ87_01575</name>
</gene>
<reference evidence="9 11" key="2">
    <citation type="submission" date="2018-12" db="EMBL/GenBank/DDBJ databases">
        <title>Streptomyces griseoviridis F1-27 complete genome.</title>
        <authorList>
            <person name="Mariita R.M."/>
            <person name="Sello J.K."/>
        </authorList>
    </citation>
    <scope>NUCLEOTIDE SEQUENCE [LARGE SCALE GENOMIC DNA]</scope>
    <source>
        <strain evidence="9 11">F1-27</strain>
    </source>
</reference>
<dbReference type="Gene3D" id="1.10.630.10">
    <property type="entry name" value="Cytochrome P450"/>
    <property type="match status" value="1"/>
</dbReference>
<dbReference type="PRINTS" id="PR00385">
    <property type="entry name" value="P450"/>
</dbReference>
<comment type="similarity">
    <text evidence="2 8">Belongs to the cytochrome P450 family.</text>
</comment>
<evidence type="ECO:0000256" key="2">
    <source>
        <dbReference type="ARBA" id="ARBA00010617"/>
    </source>
</evidence>
<keyword evidence="12" id="KW-1185">Reference proteome</keyword>
<keyword evidence="5 8" id="KW-0560">Oxidoreductase</keyword>
<evidence type="ECO:0000256" key="5">
    <source>
        <dbReference type="ARBA" id="ARBA00023002"/>
    </source>
</evidence>
<accession>A0A3S9Z5S4</accession>
<evidence type="ECO:0000313" key="11">
    <source>
        <dbReference type="Proteomes" id="UP000271291"/>
    </source>
</evidence>
<keyword evidence="4 8" id="KW-0479">Metal-binding</keyword>
<dbReference type="AlphaFoldDB" id="A0A3S9Z5S4"/>
<dbReference type="InterPro" id="IPR017972">
    <property type="entry name" value="Cyt_P450_CS"/>
</dbReference>
<evidence type="ECO:0000313" key="9">
    <source>
        <dbReference type="EMBL" id="AZS83125.1"/>
    </source>
</evidence>
<keyword evidence="6 8" id="KW-0408">Iron</keyword>
<dbReference type="GO" id="GO:0020037">
    <property type="term" value="F:heme binding"/>
    <property type="evidence" value="ECO:0007669"/>
    <property type="project" value="InterPro"/>
</dbReference>
<dbReference type="GO" id="GO:0004497">
    <property type="term" value="F:monooxygenase activity"/>
    <property type="evidence" value="ECO:0007669"/>
    <property type="project" value="UniProtKB-KW"/>
</dbReference>
<dbReference type="FunFam" id="1.10.630.10:FF:000018">
    <property type="entry name" value="Cytochrome P450 monooxygenase"/>
    <property type="match status" value="1"/>
</dbReference>
<dbReference type="InterPro" id="IPR002397">
    <property type="entry name" value="Cyt_P450_B"/>
</dbReference>
<reference evidence="10 12" key="1">
    <citation type="submission" date="2018-04" db="EMBL/GenBank/DDBJ databases">
        <title>Complete genome sequences of Streptomyces griseoviridis K61 and characterization of antagonistic properties of biological control agents.</title>
        <authorList>
            <person name="Mariita R.M."/>
            <person name="Sello J.K."/>
        </authorList>
    </citation>
    <scope>NUCLEOTIDE SEQUENCE [LARGE SCALE GENOMIC DNA]</scope>
    <source>
        <strain evidence="10 12">K61</strain>
    </source>
</reference>
<evidence type="ECO:0000313" key="12">
    <source>
        <dbReference type="Proteomes" id="UP000501753"/>
    </source>
</evidence>
<dbReference type="RefSeq" id="WP_127176040.1">
    <property type="nucleotide sequence ID" value="NZ_CP029078.1"/>
</dbReference>
<dbReference type="PANTHER" id="PTHR46696:SF5">
    <property type="entry name" value="CYTOCHROME P450 BJ-1"/>
    <property type="match status" value="1"/>
</dbReference>
<name>A0A3S9Z5S4_STRGD</name>
<dbReference type="GO" id="GO:0016705">
    <property type="term" value="F:oxidoreductase activity, acting on paired donors, with incorporation or reduction of molecular oxygen"/>
    <property type="evidence" value="ECO:0007669"/>
    <property type="project" value="InterPro"/>
</dbReference>
<dbReference type="SUPFAM" id="SSF48264">
    <property type="entry name" value="Cytochrome P450"/>
    <property type="match status" value="1"/>
</dbReference>
<evidence type="ECO:0000313" key="10">
    <source>
        <dbReference type="EMBL" id="QCN90019.1"/>
    </source>
</evidence>
<evidence type="ECO:0000256" key="4">
    <source>
        <dbReference type="ARBA" id="ARBA00022723"/>
    </source>
</evidence>
<dbReference type="EMBL" id="CP029078">
    <property type="protein sequence ID" value="QCN90019.1"/>
    <property type="molecule type" value="Genomic_DNA"/>
</dbReference>
<dbReference type="Pfam" id="PF00067">
    <property type="entry name" value="p450"/>
    <property type="match status" value="2"/>
</dbReference>
<evidence type="ECO:0000256" key="3">
    <source>
        <dbReference type="ARBA" id="ARBA00022617"/>
    </source>
</evidence>
<dbReference type="EMBL" id="CP034687">
    <property type="protein sequence ID" value="AZS83125.1"/>
    <property type="molecule type" value="Genomic_DNA"/>
</dbReference>
<dbReference type="GO" id="GO:0005506">
    <property type="term" value="F:iron ion binding"/>
    <property type="evidence" value="ECO:0007669"/>
    <property type="project" value="InterPro"/>
</dbReference>
<evidence type="ECO:0000256" key="1">
    <source>
        <dbReference type="ARBA" id="ARBA00001971"/>
    </source>
</evidence>
<protein>
    <submittedName>
        <fullName evidence="9">Cytochrome P450</fullName>
    </submittedName>
</protein>
<sequence length="406" mass="44012">MSQNDPVVRLPLPTESPLEPPAEWERLRARCPVATIELPSGDTGALLTRYDHVKALLSDTRFSRPLPGDDSARVAPEDGGGVATRNDTALSIAFKGAEHQRWRRHVGRYFTAKRMTALRPGMTRTAETLIEAMVAGGAPADLKAALGFPLPVSVICQLLGAPVEDRDRFSYWSDAFLNIDRYTRKETEAAEAEFAAYMTELIAAKRAAPGEDLISTLIEESRAEGEGLTDPELRDTGISLLVAGHETTANMIGKMIAMLLADRSRWERLVADPSLVRTAVDEVLRADANLGGFGVRRFLTEDFEIDGTVVPTGTTVFCGLSAANRDERAFADADELDLGRSPNPHLTFGAGPHSCLGQALARTELQVVLEVLLRTLPSLELAVPVTELKPLAGLAVGGLREVPVRW</sequence>
<evidence type="ECO:0000256" key="7">
    <source>
        <dbReference type="ARBA" id="ARBA00023033"/>
    </source>
</evidence>
<dbReference type="CDD" id="cd11031">
    <property type="entry name" value="Cyp158A-like"/>
    <property type="match status" value="1"/>
</dbReference>
<proteinExistence type="inferred from homology"/>
<evidence type="ECO:0000256" key="8">
    <source>
        <dbReference type="RuleBase" id="RU000461"/>
    </source>
</evidence>
<keyword evidence="7 8" id="KW-0503">Monooxygenase</keyword>
<dbReference type="Proteomes" id="UP000271291">
    <property type="component" value="Chromosome"/>
</dbReference>
<dbReference type="Proteomes" id="UP000501753">
    <property type="component" value="Chromosome"/>
</dbReference>
<dbReference type="PROSITE" id="PS00086">
    <property type="entry name" value="CYTOCHROME_P450"/>
    <property type="match status" value="1"/>
</dbReference>
<dbReference type="PRINTS" id="PR00359">
    <property type="entry name" value="BP450"/>
</dbReference>
<keyword evidence="3 8" id="KW-0349">Heme</keyword>
<dbReference type="InterPro" id="IPR036396">
    <property type="entry name" value="Cyt_P450_sf"/>
</dbReference>
<dbReference type="KEGG" id="sgd:ELQ87_01575"/>
<organism evidence="9 11">
    <name type="scientific">Streptomyces griseoviridis</name>
    <dbReference type="NCBI Taxonomy" id="45398"/>
    <lineage>
        <taxon>Bacteria</taxon>
        <taxon>Bacillati</taxon>
        <taxon>Actinomycetota</taxon>
        <taxon>Actinomycetes</taxon>
        <taxon>Kitasatosporales</taxon>
        <taxon>Streptomycetaceae</taxon>
        <taxon>Streptomyces</taxon>
    </lineage>
</organism>